<keyword evidence="2" id="KW-0677">Repeat</keyword>
<keyword evidence="3" id="KW-0472">Membrane</keyword>
<evidence type="ECO:0000256" key="1">
    <source>
        <dbReference type="ARBA" id="ARBA00004308"/>
    </source>
</evidence>
<name>A0A8S1NIN6_9CILI</name>
<reference evidence="6" key="1">
    <citation type="submission" date="2021-01" db="EMBL/GenBank/DDBJ databases">
        <authorList>
            <consortium name="Genoscope - CEA"/>
            <person name="William W."/>
        </authorList>
    </citation>
    <scope>NUCLEOTIDE SEQUENCE</scope>
</reference>
<sequence length="1151" mass="134038">MMDDNVVPSSIIKLLYDKSQDKKQQGCQQLRLLVQSYAINGKELLIKQIIETLKIKFTTSSQLYLKRQGMYAIQTVAEILVKEYPQLAERCVKDLTSPILECLNDKEDKARQYAVECLLQLTKIMRTMILLNFNEIFDYQLGRSAEQDSQIVQAMLLLDAQLKTQVQIAVQEKLNDPGKQCYFNLNSFMIQLQSKLKTRVTYVRQFLLGWIKVLNQCHNNDLYIYFPMILEGIFMMLGESNKEVRSGADVQANEFMKQVEVKVNVDQKVNEQIIEILLKICQMKGNQNNYAKLNSLLWIFEYLRVFQQELEEEQKGKLGLQHSPSNAVRPEEYMRSNTSPISKNSMQQYYGGFESPLRKTILNSLSQILGPILILLSHEEEEIRKAAQKTNELLLKVMDRVKNQSVEFMNIVPTIKEMLTDKKNNTAESALIWMKHLLEIYSESLFPTIEDILTKLIDKLADSESAIVQNIMDVLANISIHNQYFEIVIDKILIMLHKNQDQQEKKGDQIFKKLCSLLNPQQVYFTITAKLLEIYSDNDVLFISNTVQALTNLLISEKELQNLRNILRNLKHEKDEKQRQNNQEIFETLYRTFCYNSMSVITLCLLSEEYELAYNIIISFSEVEVNQYILLEIAQLINVLETPVFIQGIFMMLGESNKEVRSGADVQANEFMKQVEVKVNVDQKVNEQIIEILLKICQMKGNQNNYAKLNSLLWIFEYLRVFQQELEEEQKGKLGLQHSPSNAVRPEEYMRSNTSPISKNSMQQYYGGFESPLRKTILNSLSQILGPILILLSHEEEEIRKAAQKTNELLLKVMDRVKNQSVEFMNIVPTIKEMLTDKKNNTAESALIWMKHLLEIYSESLFPTIEDILTKLIDKLADSESAIVQNIMDVLANISIHNQYFEIVIDKILIMLHKNQDQQEKKGDQIFKKLCSLLNPQQVYFTITAKLLEIYSDNDVLFISNTVQALTNLLISEKELQNLRNILRNLKHEKDEKQRQNNQEIFETLYRTFCYNSMSVITLCLLSEEYELAYNIIISFSEVEVNQYILLEIAQLINVLETPVFIFLRLQLLEYDSHPFLMKCLFGLMMLLPQGPAFNTLRHRLKNVSNAQIQSLQQEKKMETEEFLDIQKLLTQFRDIRLQCINQESKQKDLN</sequence>
<evidence type="ECO:0000313" key="6">
    <source>
        <dbReference type="EMBL" id="CAD8089941.1"/>
    </source>
</evidence>
<dbReference type="GO" id="GO:0006661">
    <property type="term" value="P:phosphatidylinositol biosynthetic process"/>
    <property type="evidence" value="ECO:0007669"/>
    <property type="project" value="InterPro"/>
</dbReference>
<feature type="domain" description="Vacuolar protein 14 C-terminal Fig4-binding" evidence="5">
    <location>
        <begin position="502"/>
        <end position="647"/>
    </location>
</feature>
<gene>
    <name evidence="6" type="ORF">PSON_ATCC_30995.1.T0550067</name>
</gene>
<dbReference type="AlphaFoldDB" id="A0A8S1NIN6"/>
<dbReference type="EMBL" id="CAJJDN010000055">
    <property type="protein sequence ID" value="CAD8089941.1"/>
    <property type="molecule type" value="Genomic_DNA"/>
</dbReference>
<dbReference type="FunFam" id="1.25.10.10:FF:001191">
    <property type="entry name" value="Uncharacterized protein"/>
    <property type="match status" value="2"/>
</dbReference>
<dbReference type="OrthoDB" id="5574975at2759"/>
<feature type="coiled-coil region" evidence="4">
    <location>
        <begin position="792"/>
        <end position="820"/>
    </location>
</feature>
<feature type="coiled-coil region" evidence="4">
    <location>
        <begin position="969"/>
        <end position="1003"/>
    </location>
</feature>
<feature type="domain" description="Vacuolar protein 14 C-terminal Fig4-binding" evidence="5">
    <location>
        <begin position="918"/>
        <end position="1104"/>
    </location>
</feature>
<proteinExistence type="predicted"/>
<organism evidence="6 7">
    <name type="scientific">Paramecium sonneborni</name>
    <dbReference type="NCBI Taxonomy" id="65129"/>
    <lineage>
        <taxon>Eukaryota</taxon>
        <taxon>Sar</taxon>
        <taxon>Alveolata</taxon>
        <taxon>Ciliophora</taxon>
        <taxon>Intramacronucleata</taxon>
        <taxon>Oligohymenophorea</taxon>
        <taxon>Peniculida</taxon>
        <taxon>Parameciidae</taxon>
        <taxon>Paramecium</taxon>
    </lineage>
</organism>
<dbReference type="InterPro" id="IPR026825">
    <property type="entry name" value="Vac14"/>
</dbReference>
<dbReference type="GO" id="GO:0070772">
    <property type="term" value="C:PAS complex"/>
    <property type="evidence" value="ECO:0007669"/>
    <property type="project" value="InterPro"/>
</dbReference>
<feature type="coiled-coil region" evidence="4">
    <location>
        <begin position="376"/>
        <end position="404"/>
    </location>
</feature>
<dbReference type="Proteomes" id="UP000692954">
    <property type="component" value="Unassembled WGS sequence"/>
</dbReference>
<evidence type="ECO:0000256" key="2">
    <source>
        <dbReference type="ARBA" id="ARBA00022737"/>
    </source>
</evidence>
<comment type="caution">
    <text evidence="6">The sequence shown here is derived from an EMBL/GenBank/DDBJ whole genome shotgun (WGS) entry which is preliminary data.</text>
</comment>
<dbReference type="Pfam" id="PF12755">
    <property type="entry name" value="Vac14_Fab1_bd"/>
    <property type="match status" value="1"/>
</dbReference>
<accession>A0A8S1NIN6</accession>
<evidence type="ECO:0000256" key="4">
    <source>
        <dbReference type="SAM" id="Coils"/>
    </source>
</evidence>
<dbReference type="InterPro" id="IPR021841">
    <property type="entry name" value="VAC14_Fig4p-bd"/>
</dbReference>
<keyword evidence="7" id="KW-1185">Reference proteome</keyword>
<feature type="coiled-coil region" evidence="4">
    <location>
        <begin position="553"/>
        <end position="587"/>
    </location>
</feature>
<keyword evidence="4" id="KW-0175">Coiled coil</keyword>
<comment type="subcellular location">
    <subcellularLocation>
        <location evidence="1">Endomembrane system</location>
    </subcellularLocation>
</comment>
<dbReference type="Pfam" id="PF11916">
    <property type="entry name" value="Vac14_Fig4_bd"/>
    <property type="match status" value="2"/>
</dbReference>
<evidence type="ECO:0000313" key="7">
    <source>
        <dbReference type="Proteomes" id="UP000692954"/>
    </source>
</evidence>
<evidence type="ECO:0000256" key="3">
    <source>
        <dbReference type="ARBA" id="ARBA00023136"/>
    </source>
</evidence>
<evidence type="ECO:0000259" key="5">
    <source>
        <dbReference type="Pfam" id="PF11916"/>
    </source>
</evidence>
<dbReference type="PANTHER" id="PTHR16023">
    <property type="entry name" value="TAX1 BINDING PROTEIN-RELATED"/>
    <property type="match status" value="1"/>
</dbReference>
<protein>
    <recommendedName>
        <fullName evidence="5">Vacuolar protein 14 C-terminal Fig4-binding domain-containing protein</fullName>
    </recommendedName>
</protein>
<dbReference type="GO" id="GO:0010008">
    <property type="term" value="C:endosome membrane"/>
    <property type="evidence" value="ECO:0007669"/>
    <property type="project" value="TreeGrafter"/>
</dbReference>
<dbReference type="PANTHER" id="PTHR16023:SF0">
    <property type="entry name" value="PROTEIN VAC14 HOMOLOG"/>
    <property type="match status" value="1"/>
</dbReference>